<comment type="caution">
    <text evidence="4">The sequence shown here is derived from an EMBL/GenBank/DDBJ whole genome shotgun (WGS) entry which is preliminary data.</text>
</comment>
<keyword evidence="5" id="KW-1185">Reference proteome</keyword>
<dbReference type="Pfam" id="PF14242">
    <property type="entry name" value="DUF4342"/>
    <property type="match status" value="1"/>
</dbReference>
<feature type="transmembrane region" description="Helical" evidence="2">
    <location>
        <begin position="45"/>
        <end position="68"/>
    </location>
</feature>
<dbReference type="Proteomes" id="UP000295197">
    <property type="component" value="Unassembled WGS sequence"/>
</dbReference>
<gene>
    <name evidence="4" type="ORF">EDC17_10117</name>
</gene>
<feature type="compositionally biased region" description="Basic and acidic residues" evidence="1">
    <location>
        <begin position="79"/>
        <end position="89"/>
    </location>
</feature>
<evidence type="ECO:0000256" key="1">
    <source>
        <dbReference type="SAM" id="MobiDB-lite"/>
    </source>
</evidence>
<dbReference type="OrthoDB" id="677607at2"/>
<evidence type="ECO:0000259" key="3">
    <source>
        <dbReference type="Pfam" id="PF14242"/>
    </source>
</evidence>
<dbReference type="EMBL" id="SMBZ01000011">
    <property type="protein sequence ID" value="TCV17090.1"/>
    <property type="molecule type" value="Genomic_DNA"/>
</dbReference>
<evidence type="ECO:0000313" key="4">
    <source>
        <dbReference type="EMBL" id="TCV17090.1"/>
    </source>
</evidence>
<keyword evidence="2" id="KW-1133">Transmembrane helix</keyword>
<feature type="region of interest" description="Disordered" evidence="1">
    <location>
        <begin position="79"/>
        <end position="101"/>
    </location>
</feature>
<reference evidence="4 5" key="1">
    <citation type="submission" date="2019-03" db="EMBL/GenBank/DDBJ databases">
        <title>Genomic Encyclopedia of Type Strains, Phase IV (KMG-IV): sequencing the most valuable type-strain genomes for metagenomic binning, comparative biology and taxonomic classification.</title>
        <authorList>
            <person name="Goeker M."/>
        </authorList>
    </citation>
    <scope>NUCLEOTIDE SEQUENCE [LARGE SCALE GENOMIC DNA]</scope>
    <source>
        <strain evidence="4 5">DSM 22362</strain>
    </source>
</reference>
<sequence length="101" mass="11104">MAYKETFNISGENLLKKVKELFNEANVTKITIADKNEREIISFPVSLGLVGLFLAPIFAAVGAIAAIVTDCKIIVERKDEEPKTEEKVNAEPVNEDSNPLV</sequence>
<dbReference type="InterPro" id="IPR025642">
    <property type="entry name" value="DUF4342"/>
</dbReference>
<proteinExistence type="predicted"/>
<accession>A0A4R3VZZ9</accession>
<organism evidence="4 5">
    <name type="scientific">Sphingobacterium alimentarium</name>
    <dbReference type="NCBI Taxonomy" id="797292"/>
    <lineage>
        <taxon>Bacteria</taxon>
        <taxon>Pseudomonadati</taxon>
        <taxon>Bacteroidota</taxon>
        <taxon>Sphingobacteriia</taxon>
        <taxon>Sphingobacteriales</taxon>
        <taxon>Sphingobacteriaceae</taxon>
        <taxon>Sphingobacterium</taxon>
    </lineage>
</organism>
<evidence type="ECO:0000313" key="5">
    <source>
        <dbReference type="Proteomes" id="UP000295197"/>
    </source>
</evidence>
<feature type="domain" description="DUF4342" evidence="3">
    <location>
        <begin position="3"/>
        <end position="77"/>
    </location>
</feature>
<dbReference type="RefSeq" id="WP_132777183.1">
    <property type="nucleotide sequence ID" value="NZ_SMBZ01000011.1"/>
</dbReference>
<dbReference type="AlphaFoldDB" id="A0A4R3VZZ9"/>
<keyword evidence="2" id="KW-0812">Transmembrane</keyword>
<keyword evidence="2" id="KW-0472">Membrane</keyword>
<evidence type="ECO:0000256" key="2">
    <source>
        <dbReference type="SAM" id="Phobius"/>
    </source>
</evidence>
<name>A0A4R3VZZ9_9SPHI</name>
<protein>
    <submittedName>
        <fullName evidence="4">Uncharacterized protein DUF4342</fullName>
    </submittedName>
</protein>